<dbReference type="EMBL" id="JBJUIK010000004">
    <property type="protein sequence ID" value="KAL3529763.1"/>
    <property type="molecule type" value="Genomic_DNA"/>
</dbReference>
<dbReference type="Proteomes" id="UP001630127">
    <property type="component" value="Unassembled WGS sequence"/>
</dbReference>
<feature type="region of interest" description="Disordered" evidence="1">
    <location>
        <begin position="1"/>
        <end position="20"/>
    </location>
</feature>
<comment type="caution">
    <text evidence="2">The sequence shown here is derived from an EMBL/GenBank/DDBJ whole genome shotgun (WGS) entry which is preliminary data.</text>
</comment>
<name>A0ABD3AF38_9GENT</name>
<evidence type="ECO:0000313" key="2">
    <source>
        <dbReference type="EMBL" id="KAL3529763.1"/>
    </source>
</evidence>
<protein>
    <submittedName>
        <fullName evidence="2">Uncharacterized protein</fullName>
    </submittedName>
</protein>
<dbReference type="AlphaFoldDB" id="A0ABD3AF38"/>
<organism evidence="2 3">
    <name type="scientific">Cinchona calisaya</name>
    <dbReference type="NCBI Taxonomy" id="153742"/>
    <lineage>
        <taxon>Eukaryota</taxon>
        <taxon>Viridiplantae</taxon>
        <taxon>Streptophyta</taxon>
        <taxon>Embryophyta</taxon>
        <taxon>Tracheophyta</taxon>
        <taxon>Spermatophyta</taxon>
        <taxon>Magnoliopsida</taxon>
        <taxon>eudicotyledons</taxon>
        <taxon>Gunneridae</taxon>
        <taxon>Pentapetalae</taxon>
        <taxon>asterids</taxon>
        <taxon>lamiids</taxon>
        <taxon>Gentianales</taxon>
        <taxon>Rubiaceae</taxon>
        <taxon>Cinchonoideae</taxon>
        <taxon>Cinchoneae</taxon>
        <taxon>Cinchona</taxon>
    </lineage>
</organism>
<sequence length="96" mass="10752">MQAKKKPTVQPKGDYNCAAKGEDKYNANQVQQTISNLTADDLSLLSELPPELLLLNPNSEDEMAVTHVKQSKEFLDFISDFDSPRVSPKSLEELEE</sequence>
<accession>A0ABD3AF38</accession>
<reference evidence="2 3" key="1">
    <citation type="submission" date="2024-11" db="EMBL/GenBank/DDBJ databases">
        <title>A near-complete genome assembly of Cinchona calisaya.</title>
        <authorList>
            <person name="Lian D.C."/>
            <person name="Zhao X.W."/>
            <person name="Wei L."/>
        </authorList>
    </citation>
    <scope>NUCLEOTIDE SEQUENCE [LARGE SCALE GENOMIC DNA]</scope>
    <source>
        <tissue evidence="2">Nenye</tissue>
    </source>
</reference>
<keyword evidence="3" id="KW-1185">Reference proteome</keyword>
<gene>
    <name evidence="2" type="ORF">ACH5RR_009085</name>
</gene>
<evidence type="ECO:0000256" key="1">
    <source>
        <dbReference type="SAM" id="MobiDB-lite"/>
    </source>
</evidence>
<evidence type="ECO:0000313" key="3">
    <source>
        <dbReference type="Proteomes" id="UP001630127"/>
    </source>
</evidence>
<proteinExistence type="predicted"/>